<feature type="transmembrane region" description="Helical" evidence="6">
    <location>
        <begin position="109"/>
        <end position="135"/>
    </location>
</feature>
<evidence type="ECO:0000313" key="8">
    <source>
        <dbReference type="EMBL" id="GAA4968989.1"/>
    </source>
</evidence>
<accession>A0ABP9HE37</accession>
<protein>
    <recommendedName>
        <fullName evidence="6">Transport permease protein</fullName>
    </recommendedName>
</protein>
<dbReference type="Pfam" id="PF01061">
    <property type="entry name" value="ABC2_membrane"/>
    <property type="match status" value="1"/>
</dbReference>
<comment type="similarity">
    <text evidence="6">Belongs to the ABC-2 integral membrane protein family.</text>
</comment>
<dbReference type="InterPro" id="IPR047817">
    <property type="entry name" value="ABC2_TM_bact-type"/>
</dbReference>
<organism evidence="8 9">
    <name type="scientific">Yinghuangia aomiensis</name>
    <dbReference type="NCBI Taxonomy" id="676205"/>
    <lineage>
        <taxon>Bacteria</taxon>
        <taxon>Bacillati</taxon>
        <taxon>Actinomycetota</taxon>
        <taxon>Actinomycetes</taxon>
        <taxon>Kitasatosporales</taxon>
        <taxon>Streptomycetaceae</taxon>
        <taxon>Yinghuangia</taxon>
    </lineage>
</organism>
<comment type="caution">
    <text evidence="8">The sequence shown here is derived from an EMBL/GenBank/DDBJ whole genome shotgun (WGS) entry which is preliminary data.</text>
</comment>
<keyword evidence="9" id="KW-1185">Reference proteome</keyword>
<feature type="transmembrane region" description="Helical" evidence="6">
    <location>
        <begin position="33"/>
        <end position="55"/>
    </location>
</feature>
<dbReference type="PANTHER" id="PTHR43229">
    <property type="entry name" value="NODULATION PROTEIN J"/>
    <property type="match status" value="1"/>
</dbReference>
<dbReference type="Proteomes" id="UP001500466">
    <property type="component" value="Unassembled WGS sequence"/>
</dbReference>
<dbReference type="PIRSF" id="PIRSF006648">
    <property type="entry name" value="DrrB"/>
    <property type="match status" value="1"/>
</dbReference>
<evidence type="ECO:0000256" key="2">
    <source>
        <dbReference type="ARBA" id="ARBA00022692"/>
    </source>
</evidence>
<keyword evidence="5" id="KW-0046">Antibiotic resistance</keyword>
<comment type="subcellular location">
    <subcellularLocation>
        <location evidence="6">Cell membrane</location>
        <topology evidence="6">Multi-pass membrane protein</topology>
    </subcellularLocation>
    <subcellularLocation>
        <location evidence="1">Membrane</location>
        <topology evidence="1">Multi-pass membrane protein</topology>
    </subcellularLocation>
</comment>
<keyword evidence="3 6" id="KW-1133">Transmembrane helix</keyword>
<keyword evidence="6" id="KW-0813">Transport</keyword>
<evidence type="ECO:0000256" key="1">
    <source>
        <dbReference type="ARBA" id="ARBA00004141"/>
    </source>
</evidence>
<proteinExistence type="inferred from homology"/>
<feature type="transmembrane region" description="Helical" evidence="6">
    <location>
        <begin position="147"/>
        <end position="171"/>
    </location>
</feature>
<keyword evidence="2 6" id="KW-0812">Transmembrane</keyword>
<dbReference type="PANTHER" id="PTHR43229:SF2">
    <property type="entry name" value="NODULATION PROTEIN J"/>
    <property type="match status" value="1"/>
</dbReference>
<gene>
    <name evidence="8" type="ORF">GCM10023205_37770</name>
</gene>
<feature type="transmembrane region" description="Helical" evidence="6">
    <location>
        <begin position="238"/>
        <end position="257"/>
    </location>
</feature>
<dbReference type="InterPro" id="IPR013525">
    <property type="entry name" value="ABC2_TM"/>
</dbReference>
<feature type="domain" description="ABC transmembrane type-2" evidence="7">
    <location>
        <begin position="33"/>
        <end position="260"/>
    </location>
</feature>
<dbReference type="InterPro" id="IPR000412">
    <property type="entry name" value="ABC_2_transport"/>
</dbReference>
<name>A0ABP9HE37_9ACTN</name>
<keyword evidence="4 6" id="KW-0472">Membrane</keyword>
<dbReference type="EMBL" id="BAABHS010000012">
    <property type="protein sequence ID" value="GAA4968989.1"/>
    <property type="molecule type" value="Genomic_DNA"/>
</dbReference>
<dbReference type="PROSITE" id="PS51012">
    <property type="entry name" value="ABC_TM2"/>
    <property type="match status" value="1"/>
</dbReference>
<feature type="transmembrane region" description="Helical" evidence="6">
    <location>
        <begin position="67"/>
        <end position="88"/>
    </location>
</feature>
<evidence type="ECO:0000256" key="5">
    <source>
        <dbReference type="ARBA" id="ARBA00023251"/>
    </source>
</evidence>
<evidence type="ECO:0000256" key="3">
    <source>
        <dbReference type="ARBA" id="ARBA00022989"/>
    </source>
</evidence>
<sequence>MSSTLPPNRLSSSWGDSMIMLRRNLRHSMRNPITVFQSVLFPVVMMLMFVEVFGGAFDTGEAEYIDYATPGLLVMAISYGLGATSAAVNDDMRKGIINRFRTMDVSRAAVLNGHVVVTAVRCMVACAAIIAVAFTLGFDPHASAPDWLGVFGLVLLVSFGAAWLTVALGLAAKTPESAGLATVPLIMLPFVSSAFVPADTMGTGVRQFVEYQPFTPIIETLRGLLDGQHASTGDTVAAFAWSIGFAIVGYAWAVSTFKKRA</sequence>
<dbReference type="RefSeq" id="WP_345676700.1">
    <property type="nucleotide sequence ID" value="NZ_BAABHS010000012.1"/>
</dbReference>
<dbReference type="InterPro" id="IPR051784">
    <property type="entry name" value="Nod_factor_ABC_transporter"/>
</dbReference>
<evidence type="ECO:0000256" key="6">
    <source>
        <dbReference type="RuleBase" id="RU361157"/>
    </source>
</evidence>
<evidence type="ECO:0000256" key="4">
    <source>
        <dbReference type="ARBA" id="ARBA00023136"/>
    </source>
</evidence>
<reference evidence="9" key="1">
    <citation type="journal article" date="2019" name="Int. J. Syst. Evol. Microbiol.">
        <title>The Global Catalogue of Microorganisms (GCM) 10K type strain sequencing project: providing services to taxonomists for standard genome sequencing and annotation.</title>
        <authorList>
            <consortium name="The Broad Institute Genomics Platform"/>
            <consortium name="The Broad Institute Genome Sequencing Center for Infectious Disease"/>
            <person name="Wu L."/>
            <person name="Ma J."/>
        </authorList>
    </citation>
    <scope>NUCLEOTIDE SEQUENCE [LARGE SCALE GENOMIC DNA]</scope>
    <source>
        <strain evidence="9">JCM 17986</strain>
    </source>
</reference>
<keyword evidence="6" id="KW-1003">Cell membrane</keyword>
<feature type="transmembrane region" description="Helical" evidence="6">
    <location>
        <begin position="178"/>
        <end position="198"/>
    </location>
</feature>
<evidence type="ECO:0000259" key="7">
    <source>
        <dbReference type="PROSITE" id="PS51012"/>
    </source>
</evidence>
<evidence type="ECO:0000313" key="9">
    <source>
        <dbReference type="Proteomes" id="UP001500466"/>
    </source>
</evidence>